<name>A0A922I3V4_DERFA</name>
<accession>A0A922I3V4</accession>
<dbReference type="EMBL" id="ASGP02000003">
    <property type="protein sequence ID" value="KAH9517516.1"/>
    <property type="molecule type" value="Genomic_DNA"/>
</dbReference>
<keyword evidence="2" id="KW-1185">Reference proteome</keyword>
<evidence type="ECO:0000313" key="2">
    <source>
        <dbReference type="Proteomes" id="UP000790347"/>
    </source>
</evidence>
<protein>
    <submittedName>
        <fullName evidence="1">Uncharacterized protein</fullName>
    </submittedName>
</protein>
<comment type="caution">
    <text evidence="1">The sequence shown here is derived from an EMBL/GenBank/DDBJ whole genome shotgun (WGS) entry which is preliminary data.</text>
</comment>
<organism evidence="1 2">
    <name type="scientific">Dermatophagoides farinae</name>
    <name type="common">American house dust mite</name>
    <dbReference type="NCBI Taxonomy" id="6954"/>
    <lineage>
        <taxon>Eukaryota</taxon>
        <taxon>Metazoa</taxon>
        <taxon>Ecdysozoa</taxon>
        <taxon>Arthropoda</taxon>
        <taxon>Chelicerata</taxon>
        <taxon>Arachnida</taxon>
        <taxon>Acari</taxon>
        <taxon>Acariformes</taxon>
        <taxon>Sarcoptiformes</taxon>
        <taxon>Astigmata</taxon>
        <taxon>Psoroptidia</taxon>
        <taxon>Analgoidea</taxon>
        <taxon>Pyroglyphidae</taxon>
        <taxon>Dermatophagoidinae</taxon>
        <taxon>Dermatophagoides</taxon>
    </lineage>
</organism>
<reference evidence="1" key="2">
    <citation type="journal article" date="2022" name="Res Sq">
        <title>Comparative Genomics Reveals Insights into the Divergent Evolution of Astigmatic Mites and Household Pest Adaptations.</title>
        <authorList>
            <person name="Xiong Q."/>
            <person name="Wan A.T.-Y."/>
            <person name="Liu X.-Y."/>
            <person name="Fung C.S.-H."/>
            <person name="Xiao X."/>
            <person name="Malainual N."/>
            <person name="Hou J."/>
            <person name="Wang L."/>
            <person name="Wang M."/>
            <person name="Yang K."/>
            <person name="Cui Y."/>
            <person name="Leung E."/>
            <person name="Nong W."/>
            <person name="Shin S.-K."/>
            <person name="Au S."/>
            <person name="Jeong K.Y."/>
            <person name="Chew F.T."/>
            <person name="Hui J."/>
            <person name="Leung T.F."/>
            <person name="Tungtrongchitr A."/>
            <person name="Zhong N."/>
            <person name="Liu Z."/>
            <person name="Tsui S."/>
        </authorList>
    </citation>
    <scope>NUCLEOTIDE SEQUENCE</scope>
    <source>
        <strain evidence="1">Derf</strain>
        <tissue evidence="1">Whole organism</tissue>
    </source>
</reference>
<proteinExistence type="predicted"/>
<gene>
    <name evidence="1" type="ORF">DERF_008189</name>
</gene>
<dbReference type="Proteomes" id="UP000790347">
    <property type="component" value="Unassembled WGS sequence"/>
</dbReference>
<reference evidence="1" key="1">
    <citation type="submission" date="2013-05" db="EMBL/GenBank/DDBJ databases">
        <authorList>
            <person name="Yim A.K.Y."/>
            <person name="Chan T.F."/>
            <person name="Ji K.M."/>
            <person name="Liu X.Y."/>
            <person name="Zhou J.W."/>
            <person name="Li R.Q."/>
            <person name="Yang K.Y."/>
            <person name="Li J."/>
            <person name="Li M."/>
            <person name="Law P.T.W."/>
            <person name="Wu Y.L."/>
            <person name="Cai Z.L."/>
            <person name="Qin H."/>
            <person name="Bao Y."/>
            <person name="Leung R.K.K."/>
            <person name="Ng P.K.S."/>
            <person name="Zou J."/>
            <person name="Zhong X.J."/>
            <person name="Ran P.X."/>
            <person name="Zhong N.S."/>
            <person name="Liu Z.G."/>
            <person name="Tsui S.K.W."/>
        </authorList>
    </citation>
    <scope>NUCLEOTIDE SEQUENCE</scope>
    <source>
        <strain evidence="1">Derf</strain>
        <tissue evidence="1">Whole organism</tissue>
    </source>
</reference>
<dbReference type="AlphaFoldDB" id="A0A922I3V4"/>
<sequence length="77" mass="8963">MAAQVAYEIHYINFKKKQIFTKQSIPAITNDYTAKLNIIQFKIKQKIASIPVPIEHEDDHPPTNHFVRSIMTPIEEE</sequence>
<evidence type="ECO:0000313" key="1">
    <source>
        <dbReference type="EMBL" id="KAH9517516.1"/>
    </source>
</evidence>